<sequence length="66" mass="7452">MLDLIRLDRCSSKLSKLSYFSTSLSIPRTSPLSLTPINRVPPSVFKNAVIVFNTSFLRLFSVYISL</sequence>
<proteinExistence type="predicted"/>
<accession>A0A133URG9</accession>
<name>A0A133URG9_9EURY</name>
<evidence type="ECO:0000313" key="2">
    <source>
        <dbReference type="Proteomes" id="UP000070414"/>
    </source>
</evidence>
<keyword evidence="2" id="KW-1185">Reference proteome</keyword>
<protein>
    <submittedName>
        <fullName evidence="1">Uncharacterized protein</fullName>
    </submittedName>
</protein>
<gene>
    <name evidence="1" type="ORF">AKJ38_02540</name>
</gene>
<comment type="caution">
    <text evidence="1">The sequence shown here is derived from an EMBL/GenBank/DDBJ whole genome shotgun (WGS) entry which is preliminary data.</text>
</comment>
<evidence type="ECO:0000313" key="1">
    <source>
        <dbReference type="EMBL" id="KXA96815.1"/>
    </source>
</evidence>
<dbReference type="Proteomes" id="UP000070414">
    <property type="component" value="Unassembled WGS sequence"/>
</dbReference>
<dbReference type="AlphaFoldDB" id="A0A133URG9"/>
<organism evidence="1 2">
    <name type="scientific">candidate division MSBL1 archaeon SCGC-AAA259I14</name>
    <dbReference type="NCBI Taxonomy" id="1698268"/>
    <lineage>
        <taxon>Archaea</taxon>
        <taxon>Methanobacteriati</taxon>
        <taxon>Methanobacteriota</taxon>
        <taxon>candidate division MSBL1</taxon>
    </lineage>
</organism>
<dbReference type="EMBL" id="LHXS01000041">
    <property type="protein sequence ID" value="KXA96815.1"/>
    <property type="molecule type" value="Genomic_DNA"/>
</dbReference>
<reference evidence="1 2" key="1">
    <citation type="journal article" date="2016" name="Sci. Rep.">
        <title>Metabolic traits of an uncultured archaeal lineage -MSBL1- from brine pools of the Red Sea.</title>
        <authorList>
            <person name="Mwirichia R."/>
            <person name="Alam I."/>
            <person name="Rashid M."/>
            <person name="Vinu M."/>
            <person name="Ba-Alawi W."/>
            <person name="Anthony Kamau A."/>
            <person name="Kamanda Ngugi D."/>
            <person name="Goker M."/>
            <person name="Klenk H.P."/>
            <person name="Bajic V."/>
            <person name="Stingl U."/>
        </authorList>
    </citation>
    <scope>NUCLEOTIDE SEQUENCE [LARGE SCALE GENOMIC DNA]</scope>
    <source>
        <strain evidence="1">SCGC-AAA259I14</strain>
    </source>
</reference>